<organism evidence="9 10">
    <name type="scientific">Pontivivens marinum</name>
    <dbReference type="NCBI Taxonomy" id="1690039"/>
    <lineage>
        <taxon>Bacteria</taxon>
        <taxon>Pseudomonadati</taxon>
        <taxon>Pseudomonadota</taxon>
        <taxon>Alphaproteobacteria</taxon>
        <taxon>Rhodobacterales</taxon>
        <taxon>Paracoccaceae</taxon>
        <taxon>Pontivivens</taxon>
    </lineage>
</organism>
<dbReference type="EMBL" id="OCTN01000005">
    <property type="protein sequence ID" value="SOH94820.1"/>
    <property type="molecule type" value="Genomic_DNA"/>
</dbReference>
<dbReference type="Gene3D" id="1.20.1540.10">
    <property type="entry name" value="Rhomboid-like"/>
    <property type="match status" value="1"/>
</dbReference>
<feature type="domain" description="Peptidase S54 rhomboid" evidence="8">
    <location>
        <begin position="59"/>
        <end position="197"/>
    </location>
</feature>
<feature type="transmembrane region" description="Helical" evidence="7">
    <location>
        <begin position="151"/>
        <end position="170"/>
    </location>
</feature>
<keyword evidence="6 7" id="KW-0472">Membrane</keyword>
<dbReference type="Proteomes" id="UP000220034">
    <property type="component" value="Unassembled WGS sequence"/>
</dbReference>
<keyword evidence="4" id="KW-0378">Hydrolase</keyword>
<reference evidence="10" key="1">
    <citation type="submission" date="2017-09" db="EMBL/GenBank/DDBJ databases">
        <authorList>
            <person name="Varghese N."/>
            <person name="Submissions S."/>
        </authorList>
    </citation>
    <scope>NUCLEOTIDE SEQUENCE [LARGE SCALE GENOMIC DNA]</scope>
    <source>
        <strain evidence="10">C7</strain>
    </source>
</reference>
<comment type="similarity">
    <text evidence="2">Belongs to the peptidase S54 family.</text>
</comment>
<dbReference type="InterPro" id="IPR050925">
    <property type="entry name" value="Rhomboid_protease_S54"/>
</dbReference>
<dbReference type="AlphaFoldDB" id="A0A2C9CUE3"/>
<proteinExistence type="inferred from homology"/>
<evidence type="ECO:0000256" key="7">
    <source>
        <dbReference type="SAM" id="Phobius"/>
    </source>
</evidence>
<evidence type="ECO:0000256" key="4">
    <source>
        <dbReference type="ARBA" id="ARBA00022801"/>
    </source>
</evidence>
<dbReference type="PANTHER" id="PTHR43731:SF14">
    <property type="entry name" value="PRESENILIN-ASSOCIATED RHOMBOID-LIKE PROTEIN, MITOCHONDRIAL"/>
    <property type="match status" value="1"/>
</dbReference>
<name>A0A2C9CUE3_9RHOB</name>
<dbReference type="Pfam" id="PF01694">
    <property type="entry name" value="Rhomboid"/>
    <property type="match status" value="1"/>
</dbReference>
<evidence type="ECO:0000256" key="5">
    <source>
        <dbReference type="ARBA" id="ARBA00022989"/>
    </source>
</evidence>
<dbReference type="InterPro" id="IPR022764">
    <property type="entry name" value="Peptidase_S54_rhomboid_dom"/>
</dbReference>
<evidence type="ECO:0000256" key="3">
    <source>
        <dbReference type="ARBA" id="ARBA00022692"/>
    </source>
</evidence>
<accession>A0A2C9CUE3</accession>
<evidence type="ECO:0000256" key="2">
    <source>
        <dbReference type="ARBA" id="ARBA00009045"/>
    </source>
</evidence>
<dbReference type="GO" id="GO:0016020">
    <property type="term" value="C:membrane"/>
    <property type="evidence" value="ECO:0007669"/>
    <property type="project" value="UniProtKB-SubCell"/>
</dbReference>
<gene>
    <name evidence="9" type="ORF">SAMN06273572_105246</name>
</gene>
<feature type="transmembrane region" description="Helical" evidence="7">
    <location>
        <begin position="64"/>
        <end position="84"/>
    </location>
</feature>
<dbReference type="GO" id="GO:0004252">
    <property type="term" value="F:serine-type endopeptidase activity"/>
    <property type="evidence" value="ECO:0007669"/>
    <property type="project" value="InterPro"/>
</dbReference>
<evidence type="ECO:0000313" key="10">
    <source>
        <dbReference type="Proteomes" id="UP000220034"/>
    </source>
</evidence>
<keyword evidence="3 7" id="KW-0812">Transmembrane</keyword>
<dbReference type="InterPro" id="IPR035952">
    <property type="entry name" value="Rhomboid-like_sf"/>
</dbReference>
<sequence>MRALWALTVLLLAIEGLLQLSDLGLTDITRRWAYTHGAFWRPLIFDEVQPAFDLQPYSMFITHAFLHSGIIHVVMNTVILLSIGRMVVMFCGELRMLVLFAVTAIAGGAGFALLGPDGLIPMVGASGAAFGFMAAWKRWEFTALRASGRPITPVLQFIGTMTVLNIALHFGLGGTLAWQAHLGGALAGWLIAPPLLRRARTAR</sequence>
<dbReference type="PANTHER" id="PTHR43731">
    <property type="entry name" value="RHOMBOID PROTEASE"/>
    <property type="match status" value="1"/>
</dbReference>
<comment type="subcellular location">
    <subcellularLocation>
        <location evidence="1">Membrane</location>
        <topology evidence="1">Multi-pass membrane protein</topology>
    </subcellularLocation>
</comment>
<keyword evidence="5 7" id="KW-1133">Transmembrane helix</keyword>
<protein>
    <submittedName>
        <fullName evidence="9">Rhomboid family protein</fullName>
    </submittedName>
</protein>
<evidence type="ECO:0000259" key="8">
    <source>
        <dbReference type="Pfam" id="PF01694"/>
    </source>
</evidence>
<dbReference type="SUPFAM" id="SSF144091">
    <property type="entry name" value="Rhomboid-like"/>
    <property type="match status" value="1"/>
</dbReference>
<feature type="transmembrane region" description="Helical" evidence="7">
    <location>
        <begin position="120"/>
        <end position="139"/>
    </location>
</feature>
<evidence type="ECO:0000256" key="6">
    <source>
        <dbReference type="ARBA" id="ARBA00023136"/>
    </source>
</evidence>
<feature type="transmembrane region" description="Helical" evidence="7">
    <location>
        <begin position="96"/>
        <end position="114"/>
    </location>
</feature>
<keyword evidence="10" id="KW-1185">Reference proteome</keyword>
<evidence type="ECO:0000256" key="1">
    <source>
        <dbReference type="ARBA" id="ARBA00004141"/>
    </source>
</evidence>
<evidence type="ECO:0000313" key="9">
    <source>
        <dbReference type="EMBL" id="SOH94820.1"/>
    </source>
</evidence>